<reference evidence="1" key="1">
    <citation type="submission" date="2023-07" db="EMBL/GenBank/DDBJ databases">
        <title>Sequencing the genomes of 1000 actinobacteria strains.</title>
        <authorList>
            <person name="Klenk H.-P."/>
        </authorList>
    </citation>
    <scope>NUCLEOTIDE SEQUENCE</scope>
    <source>
        <strain evidence="1">DSM 45977</strain>
    </source>
</reference>
<dbReference type="EMBL" id="JAVDXW010000002">
    <property type="protein sequence ID" value="MDR7304610.1"/>
    <property type="molecule type" value="Genomic_DNA"/>
</dbReference>
<accession>A0AAE3ZJ39</accession>
<keyword evidence="2" id="KW-1185">Reference proteome</keyword>
<organism evidence="1 2">
    <name type="scientific">Haloactinomyces albus</name>
    <dbReference type="NCBI Taxonomy" id="1352928"/>
    <lineage>
        <taxon>Bacteria</taxon>
        <taxon>Bacillati</taxon>
        <taxon>Actinomycetota</taxon>
        <taxon>Actinomycetes</taxon>
        <taxon>Actinopolysporales</taxon>
        <taxon>Actinopolysporaceae</taxon>
        <taxon>Haloactinomyces</taxon>
    </lineage>
</organism>
<dbReference type="Proteomes" id="UP001180845">
    <property type="component" value="Unassembled WGS sequence"/>
</dbReference>
<evidence type="ECO:0000313" key="2">
    <source>
        <dbReference type="Proteomes" id="UP001180845"/>
    </source>
</evidence>
<sequence length="244" mass="27886">MRTPPRVTRQELEAAVQRIHSRRSKVDDQNRELLGNDPASTLDYLRKYTDRDIPSWVRQADVADCLILHVWTWWEDRRRERALLRAGLREGMFLSQLGAPLGISSRQGVRDALDRLEALLEYDRPDEKITRDARRVKQSSDARQAWIDDNLDEVRTAAARLLAYSNMVTDEDTEWFEELQADYEADAWTPASLTVLGLASGELRASPVVCELDEQHAVHRALRYADGLRSAFSTIRKTNPNGAG</sequence>
<gene>
    <name evidence="1" type="ORF">JOF55_004854</name>
</gene>
<dbReference type="AlphaFoldDB" id="A0AAE3ZJ39"/>
<evidence type="ECO:0000313" key="1">
    <source>
        <dbReference type="EMBL" id="MDR7304610.1"/>
    </source>
</evidence>
<protein>
    <submittedName>
        <fullName evidence="1">Uncharacterized protein</fullName>
    </submittedName>
</protein>
<name>A0AAE3ZJ39_9ACTN</name>
<proteinExistence type="predicted"/>
<comment type="caution">
    <text evidence="1">The sequence shown here is derived from an EMBL/GenBank/DDBJ whole genome shotgun (WGS) entry which is preliminary data.</text>
</comment>
<dbReference type="RefSeq" id="WP_310278921.1">
    <property type="nucleotide sequence ID" value="NZ_JAVDXW010000002.1"/>
</dbReference>